<name>A0A2I9E0M3_9DEIO</name>
<dbReference type="Proteomes" id="UP000236569">
    <property type="component" value="Unassembled WGS sequence"/>
</dbReference>
<reference evidence="2" key="1">
    <citation type="submission" date="2018-01" db="EMBL/GenBank/DDBJ databases">
        <title>Draft Genome Sequence of the Radioresistant Bacterium Deinococcus aerius TR0125, Isolated from the Higher Atmosphere above Japan.</title>
        <authorList>
            <person name="Satoh K."/>
            <person name="Arai H."/>
            <person name="Sanzen T."/>
            <person name="Kawaguchi Y."/>
            <person name="Hayashi H."/>
            <person name="Yokobori S."/>
            <person name="Yamagishi A."/>
            <person name="Oono Y."/>
            <person name="Narumi I."/>
        </authorList>
    </citation>
    <scope>NUCLEOTIDE SEQUENCE [LARGE SCALE GENOMIC DNA]</scope>
    <source>
        <strain evidence="2">TR0125</strain>
    </source>
</reference>
<proteinExistence type="predicted"/>
<evidence type="ECO:0000313" key="2">
    <source>
        <dbReference type="Proteomes" id="UP000236569"/>
    </source>
</evidence>
<dbReference type="EMBL" id="BFAG01000012">
    <property type="protein sequence ID" value="GBF07045.1"/>
    <property type="molecule type" value="Genomic_DNA"/>
</dbReference>
<evidence type="ECO:0008006" key="3">
    <source>
        <dbReference type="Google" id="ProtNLM"/>
    </source>
</evidence>
<gene>
    <name evidence="1" type="ORF">DAERI_120038</name>
</gene>
<dbReference type="AlphaFoldDB" id="A0A2I9E0M3"/>
<sequence>MAKINPIQLQKHLKGVNYPASKQDLMDAAEENGADDDVRSMLDELPDEEYETPAAVNKALGGMDSGDE</sequence>
<organism evidence="1 2">
    <name type="scientific">Deinococcus aerius</name>
    <dbReference type="NCBI Taxonomy" id="200253"/>
    <lineage>
        <taxon>Bacteria</taxon>
        <taxon>Thermotogati</taxon>
        <taxon>Deinococcota</taxon>
        <taxon>Deinococci</taxon>
        <taxon>Deinococcales</taxon>
        <taxon>Deinococcaceae</taxon>
        <taxon>Deinococcus</taxon>
    </lineage>
</organism>
<protein>
    <recommendedName>
        <fullName evidence="3">DUF2795 domain-containing protein</fullName>
    </recommendedName>
</protein>
<dbReference type="OrthoDB" id="6161020at2"/>
<dbReference type="RefSeq" id="WP_103130386.1">
    <property type="nucleotide sequence ID" value="NZ_BFAG01000012.1"/>
</dbReference>
<comment type="caution">
    <text evidence="1">The sequence shown here is derived from an EMBL/GenBank/DDBJ whole genome shotgun (WGS) entry which is preliminary data.</text>
</comment>
<dbReference type="Pfam" id="PF11387">
    <property type="entry name" value="DUF2795"/>
    <property type="match status" value="1"/>
</dbReference>
<keyword evidence="2" id="KW-1185">Reference proteome</keyword>
<accession>A0A2I9E0M3</accession>
<evidence type="ECO:0000313" key="1">
    <source>
        <dbReference type="EMBL" id="GBF07045.1"/>
    </source>
</evidence>
<dbReference type="InterPro" id="IPR021527">
    <property type="entry name" value="DUF2795"/>
</dbReference>